<dbReference type="SUPFAM" id="SSF49785">
    <property type="entry name" value="Galactose-binding domain-like"/>
    <property type="match status" value="1"/>
</dbReference>
<dbReference type="PANTHER" id="PTHR32208:SF68">
    <property type="entry name" value="GALACTOSE OXIDASE"/>
    <property type="match status" value="1"/>
</dbReference>
<dbReference type="Pfam" id="PF00754">
    <property type="entry name" value="F5_F8_type_C"/>
    <property type="match status" value="1"/>
</dbReference>
<reference evidence="2 3" key="1">
    <citation type="submission" date="2024-09" db="EMBL/GenBank/DDBJ databases">
        <title>Rethinking Asexuality: The Enigmatic Case of Functional Sexual Genes in Lepraria (Stereocaulaceae).</title>
        <authorList>
            <person name="Doellman M."/>
            <person name="Sun Y."/>
            <person name="Barcenas-Pena A."/>
            <person name="Lumbsch H.T."/>
            <person name="Grewe F."/>
        </authorList>
    </citation>
    <scope>NUCLEOTIDE SEQUENCE [LARGE SCALE GENOMIC DNA]</scope>
    <source>
        <strain evidence="2 3">Mercado 3170</strain>
    </source>
</reference>
<dbReference type="InterPro" id="IPR011043">
    <property type="entry name" value="Gal_Oxase/kelch_b-propeller"/>
</dbReference>
<dbReference type="SUPFAM" id="SSF50965">
    <property type="entry name" value="Galactose oxidase, central domain"/>
    <property type="match status" value="1"/>
</dbReference>
<organism evidence="2 3">
    <name type="scientific">Stereocaulon virgatum</name>
    <dbReference type="NCBI Taxonomy" id="373712"/>
    <lineage>
        <taxon>Eukaryota</taxon>
        <taxon>Fungi</taxon>
        <taxon>Dikarya</taxon>
        <taxon>Ascomycota</taxon>
        <taxon>Pezizomycotina</taxon>
        <taxon>Lecanoromycetes</taxon>
        <taxon>OSLEUM clade</taxon>
        <taxon>Lecanoromycetidae</taxon>
        <taxon>Lecanorales</taxon>
        <taxon>Lecanorineae</taxon>
        <taxon>Stereocaulaceae</taxon>
        <taxon>Stereocaulon</taxon>
    </lineage>
</organism>
<dbReference type="Proteomes" id="UP001590950">
    <property type="component" value="Unassembled WGS sequence"/>
</dbReference>
<protein>
    <recommendedName>
        <fullName evidence="1">F5/8 type C domain-containing protein</fullName>
    </recommendedName>
</protein>
<name>A0ABR4AL10_9LECA</name>
<dbReference type="Gene3D" id="2.60.120.260">
    <property type="entry name" value="Galactose-binding domain-like"/>
    <property type="match status" value="1"/>
</dbReference>
<evidence type="ECO:0000313" key="2">
    <source>
        <dbReference type="EMBL" id="KAL2046447.1"/>
    </source>
</evidence>
<dbReference type="InterPro" id="IPR008979">
    <property type="entry name" value="Galactose-bd-like_sf"/>
</dbReference>
<dbReference type="PANTHER" id="PTHR32208">
    <property type="entry name" value="SECRETED PROTEIN-RELATED"/>
    <property type="match status" value="1"/>
</dbReference>
<dbReference type="InterPro" id="IPR000421">
    <property type="entry name" value="FA58C"/>
</dbReference>
<dbReference type="InterPro" id="IPR037293">
    <property type="entry name" value="Gal_Oxidase_central_sf"/>
</dbReference>
<sequence>MAAAISQAGWTVTVDSAQAGNPGTAAVDGNTGTFWHTQYNPTVAPLPHQIVVDTKATNLIGSLTYLPRQDGSFNGNVGQHIISLSPDGVNYVTVAIGTYLDDATMKTTTFTPTNARYIKFQALTEAGGRGQWTSMAELNVYTAAGPAPPPTSAGLGAWGPTVDFPLVPVSAAIEYSSGNLLVWSSYNPSTFGGSNLVQTITATYNPGAGTVTSALITNTAHDMFCEGLSMNANGQVIASGGNTDAATSYYDSPSNGWTKGATMNIPRAYQAQATTSTGNAFVIGASWAGGQGGKNGELYNPGANTWTLLPGCPVAPMLTADAQGVYRADNHAWLFGWKNAYVFQAGPSKAMNWYGTAGTGSQAAAGTRAADTDSMCGNAAMYDAVNGKILTVGGSPDYQQSTATANAHIITLGTPPAVPAVTTINPMYFQRAFANSVILPDGTVFITGGQVNANPFSDDTAQYTPELWNPANNQFTKMAPQAIPRTYHSVALLFPDGSVGSGGGGLCGTCATNHYDMEIWRPPYFFTGTGALAARPTITGVSAGTVRVGATFTVTTGAAVNSFSLIRLGSTTHTVNTDQRRIPLTPSGNTGTTYTLTVPNDPGIALPGAYYVFALAGATPSVAKTIIISL</sequence>
<dbReference type="Gene3D" id="2.130.10.80">
    <property type="entry name" value="Galactose oxidase/kelch, beta-propeller"/>
    <property type="match status" value="1"/>
</dbReference>
<accession>A0ABR4AL10</accession>
<gene>
    <name evidence="2" type="ORF">N7G274_001894</name>
</gene>
<evidence type="ECO:0000313" key="3">
    <source>
        <dbReference type="Proteomes" id="UP001590950"/>
    </source>
</evidence>
<dbReference type="SMART" id="SM00612">
    <property type="entry name" value="Kelch"/>
    <property type="match status" value="2"/>
</dbReference>
<dbReference type="Pfam" id="PF09118">
    <property type="entry name" value="GO-like_E_set"/>
    <property type="match status" value="1"/>
</dbReference>
<dbReference type="InterPro" id="IPR015202">
    <property type="entry name" value="GO-like_E_set"/>
</dbReference>
<proteinExistence type="predicted"/>
<evidence type="ECO:0000259" key="1">
    <source>
        <dbReference type="PROSITE" id="PS50022"/>
    </source>
</evidence>
<dbReference type="InterPro" id="IPR006652">
    <property type="entry name" value="Kelch_1"/>
</dbReference>
<dbReference type="InterPro" id="IPR014756">
    <property type="entry name" value="Ig_E-set"/>
</dbReference>
<dbReference type="CDD" id="cd02851">
    <property type="entry name" value="E_set_GO_C"/>
    <property type="match status" value="1"/>
</dbReference>
<dbReference type="SUPFAM" id="SSF81296">
    <property type="entry name" value="E set domains"/>
    <property type="match status" value="1"/>
</dbReference>
<dbReference type="EMBL" id="JBEFKJ010000004">
    <property type="protein sequence ID" value="KAL2046447.1"/>
    <property type="molecule type" value="Genomic_DNA"/>
</dbReference>
<dbReference type="Gene3D" id="2.60.40.10">
    <property type="entry name" value="Immunoglobulins"/>
    <property type="match status" value="1"/>
</dbReference>
<keyword evidence="3" id="KW-1185">Reference proteome</keyword>
<dbReference type="PROSITE" id="PS50022">
    <property type="entry name" value="FA58C_3"/>
    <property type="match status" value="1"/>
</dbReference>
<dbReference type="InterPro" id="IPR013783">
    <property type="entry name" value="Ig-like_fold"/>
</dbReference>
<feature type="domain" description="F5/8 type C" evidence="1">
    <location>
        <begin position="1"/>
        <end position="143"/>
    </location>
</feature>
<comment type="caution">
    <text evidence="2">The sequence shown here is derived from an EMBL/GenBank/DDBJ whole genome shotgun (WGS) entry which is preliminary data.</text>
</comment>